<organism evidence="1 2">
    <name type="scientific">Dermabacter jinjuensis</name>
    <dbReference type="NCBI Taxonomy" id="1667168"/>
    <lineage>
        <taxon>Bacteria</taxon>
        <taxon>Bacillati</taxon>
        <taxon>Actinomycetota</taxon>
        <taxon>Actinomycetes</taxon>
        <taxon>Micrococcales</taxon>
        <taxon>Dermabacteraceae</taxon>
        <taxon>Dermabacter</taxon>
    </lineage>
</organism>
<sequence length="142" mass="15817">MGIFGKLRKIVPSSAETFDREAWANAVHEHTGELWTGNPIEFGARVDLAGLAAQVPRNSVKHFWAAYYRGRVYELSGVENGLIKRGACLGSVDLDDEIRADIRGVNVCLLRLAVEGRGKRQTIEGEAIFGRDYRYRPGAPWD</sequence>
<keyword evidence="2" id="KW-1185">Reference proteome</keyword>
<dbReference type="EMBL" id="CP023482">
    <property type="protein sequence ID" value="ATH95883.1"/>
    <property type="molecule type" value="Genomic_DNA"/>
</dbReference>
<evidence type="ECO:0000313" key="1">
    <source>
        <dbReference type="EMBL" id="ATH95883.1"/>
    </source>
</evidence>
<gene>
    <name evidence="1" type="ORF">COP05_01320</name>
</gene>
<accession>A0ABM6PKR2</accession>
<proteinExistence type="predicted"/>
<name>A0ABM6PKR2_9MICO</name>
<reference evidence="1 2" key="1">
    <citation type="journal article" date="2016" name="Int. J. Syst. Evol. Microbiol.">
        <title>Dermabacter jinjuensis sp. nov., a novel species of the genus Dermabacter isolated from a clinical specimen.</title>
        <authorList>
            <person name="Park Y.K."/>
            <person name="Lee K.M."/>
            <person name="Lee W.K."/>
            <person name="Cho M.J."/>
            <person name="Lee H.S."/>
            <person name="Cho Y.G."/>
            <person name="Lee Y.C."/>
            <person name="Lee W.K."/>
            <person name="Seong W.K."/>
            <person name="Hwang K.J."/>
        </authorList>
    </citation>
    <scope>NUCLEOTIDE SEQUENCE [LARGE SCALE GENOMIC DNA]</scope>
    <source>
        <strain evidence="1 2">32T</strain>
    </source>
</reference>
<evidence type="ECO:0000313" key="2">
    <source>
        <dbReference type="Proteomes" id="UP000815698"/>
    </source>
</evidence>
<protein>
    <submittedName>
        <fullName evidence="1">Uncharacterized protein</fullName>
    </submittedName>
</protein>
<dbReference type="Proteomes" id="UP000815698">
    <property type="component" value="Chromosome"/>
</dbReference>